<sequence precursor="true">MRIIKPLALAMALSMSAAAQADVTLTVPENVNLLVANGEKVELSSGLFSSNNTLVLPNGENQIVFRYEAAFNKAGEEISAVSDTIIAKFTASDSQASFVLPDYKSYRSAEKNISNLKWQLVDQSGNTIAKVEDKLTKEGMQLGRDYVDEAKDYNQAGGKAAIVLAGGAGASTAIALQKTATTNAQSSAGANTAKQVDSGTAEEMLHFWYNRADKATQQRFKDFINQ</sequence>
<evidence type="ECO:0000256" key="1">
    <source>
        <dbReference type="ARBA" id="ARBA00008490"/>
    </source>
</evidence>
<proteinExistence type="inferred from homology"/>
<dbReference type="PANTHER" id="PTHR38108:SF1">
    <property type="entry name" value="UPF0319 PROTEIN YCCT"/>
    <property type="match status" value="1"/>
</dbReference>
<dbReference type="HAMAP" id="MF_00789">
    <property type="entry name" value="UPF0319"/>
    <property type="match status" value="1"/>
</dbReference>
<gene>
    <name evidence="4" type="ORF">K6Y31_02995</name>
</gene>
<dbReference type="Proteomes" id="UP001201273">
    <property type="component" value="Unassembled WGS sequence"/>
</dbReference>
<evidence type="ECO:0000313" key="4">
    <source>
        <dbReference type="EMBL" id="MCE2593778.1"/>
    </source>
</evidence>
<evidence type="ECO:0000313" key="5">
    <source>
        <dbReference type="Proteomes" id="UP001201273"/>
    </source>
</evidence>
<dbReference type="RefSeq" id="WP_233051357.1">
    <property type="nucleotide sequence ID" value="NZ_JAIMJA010000002.1"/>
</dbReference>
<evidence type="ECO:0000256" key="2">
    <source>
        <dbReference type="ARBA" id="ARBA00022729"/>
    </source>
</evidence>
<comment type="similarity">
    <text evidence="1 3">Belongs to the UPF0319 family.</text>
</comment>
<protein>
    <recommendedName>
        <fullName evidence="3">UPF0319 protein K6Y31_02995</fullName>
    </recommendedName>
</protein>
<dbReference type="EMBL" id="JAIMJA010000002">
    <property type="protein sequence ID" value="MCE2593778.1"/>
    <property type="molecule type" value="Genomic_DNA"/>
</dbReference>
<keyword evidence="2 3" id="KW-0732">Signal</keyword>
<feature type="chain" id="PRO_5044924606" description="UPF0319 protein K6Y31_02995" evidence="3">
    <location>
        <begin position="22"/>
        <end position="226"/>
    </location>
</feature>
<feature type="signal peptide" evidence="3">
    <location>
        <begin position="1"/>
        <end position="21"/>
    </location>
</feature>
<dbReference type="PANTHER" id="PTHR38108">
    <property type="entry name" value="UPF0319 PROTEIN YCCT"/>
    <property type="match status" value="1"/>
</dbReference>
<dbReference type="Pfam" id="PF09829">
    <property type="entry name" value="DUF2057"/>
    <property type="match status" value="1"/>
</dbReference>
<dbReference type="InterPro" id="IPR018635">
    <property type="entry name" value="UPF0319"/>
</dbReference>
<accession>A0ABS8W7P5</accession>
<keyword evidence="5" id="KW-1185">Reference proteome</keyword>
<reference evidence="4 5" key="1">
    <citation type="journal article" date="2022" name="Environ. Microbiol. Rep.">
        <title>Eco-phylogenetic analyses reveal divergent evolution of vitamin B12 metabolism in the marine bacterial family 'Psychromonadaceae'.</title>
        <authorList>
            <person name="Jin X."/>
            <person name="Yang Y."/>
            <person name="Cao H."/>
            <person name="Gao B."/>
            <person name="Zhao Z."/>
        </authorList>
    </citation>
    <scope>NUCLEOTIDE SEQUENCE [LARGE SCALE GENOMIC DNA]</scope>
    <source>
        <strain evidence="4 5">MKS20</strain>
    </source>
</reference>
<organism evidence="4 5">
    <name type="scientific">Motilimonas cestriensis</name>
    <dbReference type="NCBI Taxonomy" id="2742685"/>
    <lineage>
        <taxon>Bacteria</taxon>
        <taxon>Pseudomonadati</taxon>
        <taxon>Pseudomonadota</taxon>
        <taxon>Gammaproteobacteria</taxon>
        <taxon>Alteromonadales</taxon>
        <taxon>Alteromonadales genera incertae sedis</taxon>
        <taxon>Motilimonas</taxon>
    </lineage>
</organism>
<name>A0ABS8W7P5_9GAMM</name>
<evidence type="ECO:0000256" key="3">
    <source>
        <dbReference type="HAMAP-Rule" id="MF_00789"/>
    </source>
</evidence>
<comment type="caution">
    <text evidence="4">The sequence shown here is derived from an EMBL/GenBank/DDBJ whole genome shotgun (WGS) entry which is preliminary data.</text>
</comment>